<keyword evidence="2" id="KW-0169">Cobalamin biosynthesis</keyword>
<accession>A0ABV4BJP3</accession>
<dbReference type="Proteomes" id="UP001564408">
    <property type="component" value="Unassembled WGS sequence"/>
</dbReference>
<proteinExistence type="predicted"/>
<gene>
    <name evidence="4" type="ORF">ABC977_14065</name>
</gene>
<dbReference type="EMBL" id="JBDKXB010000023">
    <property type="protein sequence ID" value="MEY6433528.1"/>
    <property type="molecule type" value="Genomic_DNA"/>
</dbReference>
<keyword evidence="3 4" id="KW-0560">Oxidoreductase</keyword>
<evidence type="ECO:0000256" key="1">
    <source>
        <dbReference type="ARBA" id="ARBA00004953"/>
    </source>
</evidence>
<dbReference type="PANTHER" id="PTHR36925:SF1">
    <property type="entry name" value="COBALT-PRECORRIN-6A REDUCTASE"/>
    <property type="match status" value="1"/>
</dbReference>
<sequence>MTTPPLRILLLGGTSEALALARALEGDRRYAAVYSVAGRTRDPRLPVLACRCGGFGGVEGLIEYLRAERIELLVDATHPFAVRMSTHAVEASRRAGVPLLALRRPAWTPGPADRWVQVADIAAACVALGPAPRRVFLTTGHTDLAAFCAAPQHRYLIRTVEPPTVRPPHCTCLTQRGPFDLEQERALLREHRIEILVTKNSGGAATAPKLAAARECGVTVIVVERPRLPSADQEVGDVPAALDWLADHCARSRPTDLGV</sequence>
<dbReference type="RefSeq" id="WP_369667914.1">
    <property type="nucleotide sequence ID" value="NZ_JBDKXB010000023.1"/>
</dbReference>
<reference evidence="4 5" key="1">
    <citation type="submission" date="2024-05" db="EMBL/GenBank/DDBJ databases">
        <title>Genome Sequence and Characterization of the New Strain Purple Sulfur Bacterium of Genus Thioalkalicoccus.</title>
        <authorList>
            <person name="Bryantseva I.A."/>
            <person name="Kyndt J.A."/>
            <person name="Imhoff J.F."/>
        </authorList>
    </citation>
    <scope>NUCLEOTIDE SEQUENCE [LARGE SCALE GENOMIC DNA]</scope>
    <source>
        <strain evidence="4 5">Um2</strain>
    </source>
</reference>
<dbReference type="PANTHER" id="PTHR36925">
    <property type="entry name" value="COBALT-PRECORRIN-6A REDUCTASE"/>
    <property type="match status" value="1"/>
</dbReference>
<organism evidence="4 5">
    <name type="scientific">Thioalkalicoccus limnaeus</name>
    <dbReference type="NCBI Taxonomy" id="120681"/>
    <lineage>
        <taxon>Bacteria</taxon>
        <taxon>Pseudomonadati</taxon>
        <taxon>Pseudomonadota</taxon>
        <taxon>Gammaproteobacteria</taxon>
        <taxon>Chromatiales</taxon>
        <taxon>Chromatiaceae</taxon>
        <taxon>Thioalkalicoccus</taxon>
    </lineage>
</organism>
<dbReference type="NCBIfam" id="NF005968">
    <property type="entry name" value="PRK08057.1-2"/>
    <property type="match status" value="1"/>
</dbReference>
<dbReference type="EC" id="1.3.1.106" evidence="4"/>
<comment type="caution">
    <text evidence="4">The sequence shown here is derived from an EMBL/GenBank/DDBJ whole genome shotgun (WGS) entry which is preliminary data.</text>
</comment>
<comment type="pathway">
    <text evidence="1">Cofactor biosynthesis; adenosylcobalamin biosynthesis.</text>
</comment>
<protein>
    <submittedName>
        <fullName evidence="4">Cobalt-precorrin-6A reductase</fullName>
        <ecNumber evidence="4">1.3.1.106</ecNumber>
    </submittedName>
</protein>
<dbReference type="GO" id="GO:0016491">
    <property type="term" value="F:oxidoreductase activity"/>
    <property type="evidence" value="ECO:0007669"/>
    <property type="project" value="UniProtKB-KW"/>
</dbReference>
<dbReference type="InterPro" id="IPR003723">
    <property type="entry name" value="Precorrin-6x_reduct"/>
</dbReference>
<dbReference type="Pfam" id="PF02571">
    <property type="entry name" value="CbiJ"/>
    <property type="match status" value="1"/>
</dbReference>
<evidence type="ECO:0000313" key="5">
    <source>
        <dbReference type="Proteomes" id="UP001564408"/>
    </source>
</evidence>
<evidence type="ECO:0000313" key="4">
    <source>
        <dbReference type="EMBL" id="MEY6433528.1"/>
    </source>
</evidence>
<dbReference type="NCBIfam" id="TIGR00715">
    <property type="entry name" value="precor6x_red"/>
    <property type="match status" value="1"/>
</dbReference>
<evidence type="ECO:0000256" key="2">
    <source>
        <dbReference type="ARBA" id="ARBA00022573"/>
    </source>
</evidence>
<dbReference type="PROSITE" id="PS51014">
    <property type="entry name" value="COBK_CBIJ"/>
    <property type="match status" value="1"/>
</dbReference>
<evidence type="ECO:0000256" key="3">
    <source>
        <dbReference type="ARBA" id="ARBA00023002"/>
    </source>
</evidence>
<name>A0ABV4BJP3_9GAMM</name>
<keyword evidence="5" id="KW-1185">Reference proteome</keyword>